<feature type="compositionally biased region" description="Low complexity" evidence="1">
    <location>
        <begin position="1341"/>
        <end position="1351"/>
    </location>
</feature>
<feature type="compositionally biased region" description="Basic residues" evidence="1">
    <location>
        <begin position="77"/>
        <end position="88"/>
    </location>
</feature>
<feature type="compositionally biased region" description="Basic and acidic residues" evidence="1">
    <location>
        <begin position="212"/>
        <end position="224"/>
    </location>
</feature>
<sequence length="1393" mass="136761">MGAYSGDPGEPDHAASAPDVRGTRMHAAIKFMRSWLRPPSPHVRSTALSYACAASVSSVKKPVASGGLRHPDGRGRGAVRARSCRRSGRSPPGNATPDLSGSTLVNAAATVTSVAAASGPPTALQQHPQQHPQQHIAGVSAAGSAAAVPPPTTFPGVEVQPGGTARPSTDDEVGGSLFQRRAQLPPRRALPTPAPLKLLLSRTESDSLTPPVERRSHSAGRDGDGGSGGAVGSPGLCGPGALWGSGGGGHPPRALHAVVRLHPHAHAAGHAGGAAGAARGGCMPRLLRLLRHHGEGGAGAARRGGRGRGPQAARPPPASSSGSDPSYGSTSVAGAHADGGEGSDSSDSTSAASSCSSSTSWRVRGGGHRAAPHVGGTLKRGALAALCGLGGTASTAKRRGGRLGCNPWSVEAVSYELTAAYGTDEPYGELLLGLLRGERALARALRRAARSALAGRLLEVTVQLGDGGGALGEGGGNPLAGLLYVQIQTCLLPPAPGAAAQPPSQPGLRIAHLPAPPPAAAAATAAVPPAAGPCVLFEAPLSPAAAAGRALEGVKALAAEVAAALITVVDYTSGAGTAPPAHDVAAAEEQERERELRAALQRIAVQSRTRQAATAAAAGGGGGGGSPAVAFSLVPGGTGDAAAAAAAEAEALEAEAAAAAAAAAAVAAAVRVPLVVRELLRHEPGAVARLQECLQAGEVPPSLQPFLHSLRSAHAAAAPAGSPWAGSLASPQAASLGAAREALTAPGPTPGPGRGAAPWRSAAAAAGSDAAGPAVHPRTAGPTPRGSGEASRGSDGAVPPAPAQPADAAAGSGRRPYFERRPHSARAMAGASASGSPAALTLLARTTSLSQQHQQQQQHHPGLLLGRVASGTSRLGRMTRPEAGGGAEPPQWGMAGATPVVAMTVDASGPRQQQQQQAPAPEQAPEQAAAPAEAVAAAAPAADPIPIAAAAGGRPQRAGSAASSLASLTRRFSRLLTRGGAAASTSPAAAGSPPARGRFSLQVQHTAAVVAQPSREAARAAARPGTGSGMEPAAASVGAWGRAWGWGAAAEERRAPPLSAPAGPGGGAAADQSPVPNAAAVAAGGGVRMSPDQRTPPQSPPSQPLPALYEQSPAAARRAARRASIGSPYASPFSSQYGDMYGSPSADRASAMGASHRRSVGSLPPGLTPYQSAPSVVEDGAAASNPFARATQPAGGASWGGAAIAPRAGAFSGDGGRILGRSSTCGPTRPPPPLPLPSPSQRRYGTPSPRAPPQGILVAARRPAPVHGSGGGGGSGLASYPSSVMAAAGLGFSSGLVGSSVAAAPGGGGGGGEEGYIRSQRSAAQRSAGQSPMPSSALDPAAEASAGGSRRASTKGLGGLEAPQRSTMPTFLWDSDVGEEKGEQLQRVLGVYL</sequence>
<evidence type="ECO:0000313" key="3">
    <source>
        <dbReference type="Proteomes" id="UP000236333"/>
    </source>
</evidence>
<feature type="compositionally biased region" description="Low complexity" evidence="1">
    <location>
        <begin position="343"/>
        <end position="360"/>
    </location>
</feature>
<feature type="region of interest" description="Disordered" evidence="1">
    <location>
        <begin position="1010"/>
        <end position="1034"/>
    </location>
</feature>
<feature type="region of interest" description="Disordered" evidence="1">
    <location>
        <begin position="1082"/>
        <end position="1173"/>
    </location>
</feature>
<accession>A0A2J7ZWT0</accession>
<dbReference type="EMBL" id="PGGS01000365">
    <property type="protein sequence ID" value="PNH04712.1"/>
    <property type="molecule type" value="Genomic_DNA"/>
</dbReference>
<feature type="region of interest" description="Disordered" evidence="1">
    <location>
        <begin position="116"/>
        <end position="233"/>
    </location>
</feature>
<gene>
    <name evidence="2" type="ORF">TSOC_009092</name>
</gene>
<feature type="compositionally biased region" description="Polar residues" evidence="1">
    <location>
        <begin position="1319"/>
        <end position="1334"/>
    </location>
</feature>
<evidence type="ECO:0000256" key="1">
    <source>
        <dbReference type="SAM" id="MobiDB-lite"/>
    </source>
</evidence>
<feature type="region of interest" description="Disordered" evidence="1">
    <location>
        <begin position="907"/>
        <end position="937"/>
    </location>
</feature>
<keyword evidence="3" id="KW-1185">Reference proteome</keyword>
<feature type="compositionally biased region" description="Low complexity" evidence="1">
    <location>
        <begin position="755"/>
        <end position="774"/>
    </location>
</feature>
<feature type="region of interest" description="Disordered" evidence="1">
    <location>
        <begin position="875"/>
        <end position="894"/>
    </location>
</feature>
<feature type="region of interest" description="Disordered" evidence="1">
    <location>
        <begin position="1212"/>
        <end position="1255"/>
    </location>
</feature>
<feature type="region of interest" description="Disordered" evidence="1">
    <location>
        <begin position="61"/>
        <end position="101"/>
    </location>
</feature>
<feature type="region of interest" description="Disordered" evidence="1">
    <location>
        <begin position="1"/>
        <end position="21"/>
    </location>
</feature>
<protein>
    <submittedName>
        <fullName evidence="2">Uncharacterized protein</fullName>
    </submittedName>
</protein>
<feature type="compositionally biased region" description="Gly residues" evidence="1">
    <location>
        <begin position="1305"/>
        <end position="1314"/>
    </location>
</feature>
<feature type="compositionally biased region" description="Pro residues" evidence="1">
    <location>
        <begin position="1228"/>
        <end position="1238"/>
    </location>
</feature>
<feature type="compositionally biased region" description="Low complexity" evidence="1">
    <location>
        <begin position="825"/>
        <end position="834"/>
    </location>
</feature>
<comment type="caution">
    <text evidence="2">The sequence shown here is derived from an EMBL/GenBank/DDBJ whole genome shotgun (WGS) entry which is preliminary data.</text>
</comment>
<evidence type="ECO:0000313" key="2">
    <source>
        <dbReference type="EMBL" id="PNH04712.1"/>
    </source>
</evidence>
<reference evidence="2 3" key="1">
    <citation type="journal article" date="2017" name="Mol. Biol. Evol.">
        <title>The 4-celled Tetrabaena socialis nuclear genome reveals the essential components for genetic control of cell number at the origin of multicellularity in the volvocine lineage.</title>
        <authorList>
            <person name="Featherston J."/>
            <person name="Arakaki Y."/>
            <person name="Hanschen E.R."/>
            <person name="Ferris P.J."/>
            <person name="Michod R.E."/>
            <person name="Olson B.J.S.C."/>
            <person name="Nozaki H."/>
            <person name="Durand P.M."/>
        </authorList>
    </citation>
    <scope>NUCLEOTIDE SEQUENCE [LARGE SCALE GENOMIC DNA]</scope>
    <source>
        <strain evidence="2 3">NIES-571</strain>
    </source>
</reference>
<feature type="compositionally biased region" description="Low complexity" evidence="1">
    <location>
        <begin position="125"/>
        <end position="147"/>
    </location>
</feature>
<feature type="compositionally biased region" description="Low complexity" evidence="1">
    <location>
        <begin position="319"/>
        <end position="329"/>
    </location>
</feature>
<feature type="region of interest" description="Disordered" evidence="1">
    <location>
        <begin position="742"/>
        <end position="834"/>
    </location>
</feature>
<feature type="compositionally biased region" description="Low complexity" evidence="1">
    <location>
        <begin position="180"/>
        <end position="200"/>
    </location>
</feature>
<organism evidence="2 3">
    <name type="scientific">Tetrabaena socialis</name>
    <dbReference type="NCBI Taxonomy" id="47790"/>
    <lineage>
        <taxon>Eukaryota</taxon>
        <taxon>Viridiplantae</taxon>
        <taxon>Chlorophyta</taxon>
        <taxon>core chlorophytes</taxon>
        <taxon>Chlorophyceae</taxon>
        <taxon>CS clade</taxon>
        <taxon>Chlamydomonadales</taxon>
        <taxon>Tetrabaenaceae</taxon>
        <taxon>Tetrabaena</taxon>
    </lineage>
</organism>
<dbReference type="Proteomes" id="UP000236333">
    <property type="component" value="Unassembled WGS sequence"/>
</dbReference>
<name>A0A2J7ZWT0_9CHLO</name>
<feature type="region of interest" description="Disordered" evidence="1">
    <location>
        <begin position="295"/>
        <end position="374"/>
    </location>
</feature>
<feature type="region of interest" description="Disordered" evidence="1">
    <location>
        <begin position="1305"/>
        <end position="1379"/>
    </location>
</feature>
<proteinExistence type="predicted"/>